<evidence type="ECO:0000256" key="1">
    <source>
        <dbReference type="SAM" id="Phobius"/>
    </source>
</evidence>
<evidence type="ECO:0000313" key="2">
    <source>
        <dbReference type="EMBL" id="RPB01175.1"/>
    </source>
</evidence>
<accession>A0A3N4K5H9</accession>
<keyword evidence="3" id="KW-1185">Reference proteome</keyword>
<organism evidence="2 3">
    <name type="scientific">Choiromyces venosus 120613-1</name>
    <dbReference type="NCBI Taxonomy" id="1336337"/>
    <lineage>
        <taxon>Eukaryota</taxon>
        <taxon>Fungi</taxon>
        <taxon>Dikarya</taxon>
        <taxon>Ascomycota</taxon>
        <taxon>Pezizomycotina</taxon>
        <taxon>Pezizomycetes</taxon>
        <taxon>Pezizales</taxon>
        <taxon>Tuberaceae</taxon>
        <taxon>Choiromyces</taxon>
    </lineage>
</organism>
<keyword evidence="1" id="KW-1133">Transmembrane helix</keyword>
<feature type="transmembrane region" description="Helical" evidence="1">
    <location>
        <begin position="69"/>
        <end position="102"/>
    </location>
</feature>
<protein>
    <submittedName>
        <fullName evidence="2">Uncharacterized protein</fullName>
    </submittedName>
</protein>
<dbReference type="EMBL" id="ML120375">
    <property type="protein sequence ID" value="RPB01175.1"/>
    <property type="molecule type" value="Genomic_DNA"/>
</dbReference>
<reference evidence="2 3" key="1">
    <citation type="journal article" date="2018" name="Nat. Ecol. Evol.">
        <title>Pezizomycetes genomes reveal the molecular basis of ectomycorrhizal truffle lifestyle.</title>
        <authorList>
            <person name="Murat C."/>
            <person name="Payen T."/>
            <person name="Noel B."/>
            <person name="Kuo A."/>
            <person name="Morin E."/>
            <person name="Chen J."/>
            <person name="Kohler A."/>
            <person name="Krizsan K."/>
            <person name="Balestrini R."/>
            <person name="Da Silva C."/>
            <person name="Montanini B."/>
            <person name="Hainaut M."/>
            <person name="Levati E."/>
            <person name="Barry K.W."/>
            <person name="Belfiori B."/>
            <person name="Cichocki N."/>
            <person name="Clum A."/>
            <person name="Dockter R.B."/>
            <person name="Fauchery L."/>
            <person name="Guy J."/>
            <person name="Iotti M."/>
            <person name="Le Tacon F."/>
            <person name="Lindquist E.A."/>
            <person name="Lipzen A."/>
            <person name="Malagnac F."/>
            <person name="Mello A."/>
            <person name="Molinier V."/>
            <person name="Miyauchi S."/>
            <person name="Poulain J."/>
            <person name="Riccioni C."/>
            <person name="Rubini A."/>
            <person name="Sitrit Y."/>
            <person name="Splivallo R."/>
            <person name="Traeger S."/>
            <person name="Wang M."/>
            <person name="Zifcakova L."/>
            <person name="Wipf D."/>
            <person name="Zambonelli A."/>
            <person name="Paolocci F."/>
            <person name="Nowrousian M."/>
            <person name="Ottonello S."/>
            <person name="Baldrian P."/>
            <person name="Spatafora J.W."/>
            <person name="Henrissat B."/>
            <person name="Nagy L.G."/>
            <person name="Aury J.M."/>
            <person name="Wincker P."/>
            <person name="Grigoriev I.V."/>
            <person name="Bonfante P."/>
            <person name="Martin F.M."/>
        </authorList>
    </citation>
    <scope>NUCLEOTIDE SEQUENCE [LARGE SCALE GENOMIC DNA]</scope>
    <source>
        <strain evidence="2 3">120613-1</strain>
    </source>
</reference>
<gene>
    <name evidence="2" type="ORF">L873DRAFT_691602</name>
</gene>
<feature type="transmembrane region" description="Helical" evidence="1">
    <location>
        <begin position="39"/>
        <end position="57"/>
    </location>
</feature>
<dbReference type="Proteomes" id="UP000276215">
    <property type="component" value="Unassembled WGS sequence"/>
</dbReference>
<name>A0A3N4K5H9_9PEZI</name>
<dbReference type="AlphaFoldDB" id="A0A3N4K5H9"/>
<keyword evidence="1" id="KW-0472">Membrane</keyword>
<keyword evidence="1" id="KW-0812">Transmembrane</keyword>
<evidence type="ECO:0000313" key="3">
    <source>
        <dbReference type="Proteomes" id="UP000276215"/>
    </source>
</evidence>
<proteinExistence type="predicted"/>
<sequence>MMYEKASTSPTAEVEIERFGVYILSHNGDTSFPTEARTVVVSFLLFSLSFLSLHSSICQPVNVMVLHGAVWGFIIIFYYFLFLNFICLYTVLALALLCSFFFPLHRSYCNSVLSPLHGTTNQPIFSLV</sequence>